<accession>A0A0F9U782</accession>
<dbReference type="InterPro" id="IPR029787">
    <property type="entry name" value="Nucleotide_cyclase"/>
</dbReference>
<dbReference type="Pfam" id="PF00990">
    <property type="entry name" value="GGDEF"/>
    <property type="match status" value="1"/>
</dbReference>
<dbReference type="EMBL" id="LAZR01000817">
    <property type="protein sequence ID" value="KKN57141.1"/>
    <property type="molecule type" value="Genomic_DNA"/>
</dbReference>
<dbReference type="InterPro" id="IPR000014">
    <property type="entry name" value="PAS"/>
</dbReference>
<dbReference type="NCBIfam" id="TIGR00229">
    <property type="entry name" value="sensory_box"/>
    <property type="match status" value="2"/>
</dbReference>
<feature type="domain" description="PAS" evidence="1">
    <location>
        <begin position="203"/>
        <end position="248"/>
    </location>
</feature>
<sequence length="763" mass="84527">MVYKASRGIEDIYELTYIRKDGSRFPAVVSITALRDERNTIIGYLLIGTDNTARKNTEKALARANALQNAIFNSADFSSIATDANGVIQIFNTGAERMLGYSAIDVINKITPADISDTKQVIARAEALSLELGTAITAGFETLVYKASRCIDDKYELNFVCKDGTHFPATVSVSALRDEREAIIGYLLIATNNTALEQAAKIRLQLAASVFTHAAEGIAITDEQGTIIDVNDTFIDITSYAKDECLGQGWSMFSSDKQSAAFYADMWEILQAKGLWIGEAWNRRKNGELYAEMKTISAVRDAHGVTTNYVVLCSDITQMKEHQDQLEHIANFDVLTGLPNRSLLADRLRQAMVQCQRRHESLAVVFLDIDNFKAINDKHGHSVGDELLIIVSQRLKEALRGGDTLARLGGDEFIAVLANLVNAEDCQPVLKRLLLATSELIVVDDIVLNISASIGVTLYPQDGADADQLIRHADQAMYLAKEAGKNCYHLFDTAHDDAIKIQRESIGDIRSGLDRREFVLHYQPKVNMHTGEVIGVEALIRWQHPTRGLIAPIHFLPIIEDHAISLEIGEWIIDEALRQLSEWQNISIILPISVNISAHQLQQSDFVSRLEMLLTAHADVSPHHLELEVLETSSLTDINHVTATMNACCKLGVHFALDDFGTGYSSLTYLRRLPASLIKIDQSFVRDMLDDPEDLAIVEGVISLAKAFHRKVIAEGVETIEHGTTLLQLGCQLAQGYGIARPMPASDIPQWLDNWQPDDAWNV</sequence>
<dbReference type="InterPro" id="IPR013767">
    <property type="entry name" value="PAS_fold"/>
</dbReference>
<dbReference type="NCBIfam" id="TIGR00254">
    <property type="entry name" value="GGDEF"/>
    <property type="match status" value="1"/>
</dbReference>
<dbReference type="PROSITE" id="PS50113">
    <property type="entry name" value="PAC"/>
    <property type="match status" value="3"/>
</dbReference>
<feature type="domain" description="PAC" evidence="2">
    <location>
        <begin position="276"/>
        <end position="328"/>
    </location>
</feature>
<name>A0A0F9U782_9ZZZZ</name>
<dbReference type="PROSITE" id="PS50883">
    <property type="entry name" value="EAL"/>
    <property type="match status" value="1"/>
</dbReference>
<dbReference type="InterPro" id="IPR035919">
    <property type="entry name" value="EAL_sf"/>
</dbReference>
<dbReference type="GO" id="GO:0006355">
    <property type="term" value="P:regulation of DNA-templated transcription"/>
    <property type="evidence" value="ECO:0007669"/>
    <property type="project" value="InterPro"/>
</dbReference>
<evidence type="ECO:0000313" key="5">
    <source>
        <dbReference type="EMBL" id="KKN57141.1"/>
    </source>
</evidence>
<dbReference type="SMART" id="SM00086">
    <property type="entry name" value="PAC"/>
    <property type="match status" value="3"/>
</dbReference>
<dbReference type="Gene3D" id="3.30.70.270">
    <property type="match status" value="1"/>
</dbReference>
<dbReference type="SMART" id="SM00052">
    <property type="entry name" value="EAL"/>
    <property type="match status" value="1"/>
</dbReference>
<dbReference type="InterPro" id="IPR000160">
    <property type="entry name" value="GGDEF_dom"/>
</dbReference>
<dbReference type="Gene3D" id="3.30.450.20">
    <property type="entry name" value="PAS domain"/>
    <property type="match status" value="3"/>
</dbReference>
<proteinExistence type="predicted"/>
<dbReference type="SUPFAM" id="SSF55073">
    <property type="entry name" value="Nucleotide cyclase"/>
    <property type="match status" value="1"/>
</dbReference>
<evidence type="ECO:0000259" key="4">
    <source>
        <dbReference type="PROSITE" id="PS50887"/>
    </source>
</evidence>
<protein>
    <submittedName>
        <fullName evidence="5">Uncharacterized protein</fullName>
    </submittedName>
</protein>
<dbReference type="CDD" id="cd00130">
    <property type="entry name" value="PAS"/>
    <property type="match status" value="2"/>
</dbReference>
<dbReference type="Pfam" id="PF00563">
    <property type="entry name" value="EAL"/>
    <property type="match status" value="1"/>
</dbReference>
<dbReference type="InterPro" id="IPR000700">
    <property type="entry name" value="PAS-assoc_C"/>
</dbReference>
<feature type="domain" description="GGDEF" evidence="4">
    <location>
        <begin position="360"/>
        <end position="493"/>
    </location>
</feature>
<dbReference type="CDD" id="cd01948">
    <property type="entry name" value="EAL"/>
    <property type="match status" value="1"/>
</dbReference>
<dbReference type="PROSITE" id="PS50112">
    <property type="entry name" value="PAS"/>
    <property type="match status" value="2"/>
</dbReference>
<dbReference type="PANTHER" id="PTHR44757">
    <property type="entry name" value="DIGUANYLATE CYCLASE DGCP"/>
    <property type="match status" value="1"/>
</dbReference>
<dbReference type="InterPro" id="IPR001633">
    <property type="entry name" value="EAL_dom"/>
</dbReference>
<dbReference type="Pfam" id="PF13426">
    <property type="entry name" value="PAS_9"/>
    <property type="match status" value="2"/>
</dbReference>
<dbReference type="FunFam" id="3.30.70.270:FF:000001">
    <property type="entry name" value="Diguanylate cyclase domain protein"/>
    <property type="match status" value="1"/>
</dbReference>
<dbReference type="InterPro" id="IPR043128">
    <property type="entry name" value="Rev_trsase/Diguanyl_cyclase"/>
</dbReference>
<feature type="domain" description="PAS" evidence="1">
    <location>
        <begin position="64"/>
        <end position="109"/>
    </location>
</feature>
<reference evidence="5" key="1">
    <citation type="journal article" date="2015" name="Nature">
        <title>Complex archaea that bridge the gap between prokaryotes and eukaryotes.</title>
        <authorList>
            <person name="Spang A."/>
            <person name="Saw J.H."/>
            <person name="Jorgensen S.L."/>
            <person name="Zaremba-Niedzwiedzka K."/>
            <person name="Martijn J."/>
            <person name="Lind A.E."/>
            <person name="van Eijk R."/>
            <person name="Schleper C."/>
            <person name="Guy L."/>
            <person name="Ettema T.J."/>
        </authorList>
    </citation>
    <scope>NUCLEOTIDE SEQUENCE</scope>
</reference>
<evidence type="ECO:0000259" key="2">
    <source>
        <dbReference type="PROSITE" id="PS50113"/>
    </source>
</evidence>
<feature type="domain" description="PAC" evidence="2">
    <location>
        <begin position="153"/>
        <end position="205"/>
    </location>
</feature>
<dbReference type="InterPro" id="IPR052155">
    <property type="entry name" value="Biofilm_reg_signaling"/>
</dbReference>
<gene>
    <name evidence="5" type="ORF">LCGC14_0565160</name>
</gene>
<dbReference type="PANTHER" id="PTHR44757:SF2">
    <property type="entry name" value="BIOFILM ARCHITECTURE MAINTENANCE PROTEIN MBAA"/>
    <property type="match status" value="1"/>
</dbReference>
<feature type="domain" description="PAC" evidence="2">
    <location>
        <begin position="11"/>
        <end position="63"/>
    </location>
</feature>
<dbReference type="Gene3D" id="3.20.20.450">
    <property type="entry name" value="EAL domain"/>
    <property type="match status" value="1"/>
</dbReference>
<dbReference type="SMART" id="SM00091">
    <property type="entry name" value="PAS"/>
    <property type="match status" value="2"/>
</dbReference>
<dbReference type="Pfam" id="PF00989">
    <property type="entry name" value="PAS"/>
    <property type="match status" value="1"/>
</dbReference>
<evidence type="ECO:0000259" key="1">
    <source>
        <dbReference type="PROSITE" id="PS50112"/>
    </source>
</evidence>
<dbReference type="InterPro" id="IPR035965">
    <property type="entry name" value="PAS-like_dom_sf"/>
</dbReference>
<dbReference type="InterPro" id="IPR001610">
    <property type="entry name" value="PAC"/>
</dbReference>
<dbReference type="PROSITE" id="PS50887">
    <property type="entry name" value="GGDEF"/>
    <property type="match status" value="1"/>
</dbReference>
<dbReference type="AlphaFoldDB" id="A0A0F9U782"/>
<dbReference type="SUPFAM" id="SSF55785">
    <property type="entry name" value="PYP-like sensor domain (PAS domain)"/>
    <property type="match status" value="3"/>
</dbReference>
<dbReference type="SUPFAM" id="SSF141868">
    <property type="entry name" value="EAL domain-like"/>
    <property type="match status" value="1"/>
</dbReference>
<organism evidence="5">
    <name type="scientific">marine sediment metagenome</name>
    <dbReference type="NCBI Taxonomy" id="412755"/>
    <lineage>
        <taxon>unclassified sequences</taxon>
        <taxon>metagenomes</taxon>
        <taxon>ecological metagenomes</taxon>
    </lineage>
</organism>
<feature type="domain" description="EAL" evidence="3">
    <location>
        <begin position="502"/>
        <end position="756"/>
    </location>
</feature>
<comment type="caution">
    <text evidence="5">The sequence shown here is derived from an EMBL/GenBank/DDBJ whole genome shotgun (WGS) entry which is preliminary data.</text>
</comment>
<evidence type="ECO:0000259" key="3">
    <source>
        <dbReference type="PROSITE" id="PS50883"/>
    </source>
</evidence>
<dbReference type="CDD" id="cd01949">
    <property type="entry name" value="GGDEF"/>
    <property type="match status" value="1"/>
</dbReference>
<dbReference type="SMART" id="SM00267">
    <property type="entry name" value="GGDEF"/>
    <property type="match status" value="1"/>
</dbReference>